<proteinExistence type="predicted"/>
<name>A0AAW2Z307_9EUKA</name>
<evidence type="ECO:0000313" key="2">
    <source>
        <dbReference type="Proteomes" id="UP001431209"/>
    </source>
</evidence>
<accession>A0AAW2Z307</accession>
<dbReference type="Proteomes" id="UP001431209">
    <property type="component" value="Unassembled WGS sequence"/>
</dbReference>
<protein>
    <submittedName>
        <fullName evidence="1">Uncharacterized protein</fullName>
    </submittedName>
</protein>
<keyword evidence="2" id="KW-1185">Reference proteome</keyword>
<organism evidence="1 2">
    <name type="scientific">Acrasis kona</name>
    <dbReference type="NCBI Taxonomy" id="1008807"/>
    <lineage>
        <taxon>Eukaryota</taxon>
        <taxon>Discoba</taxon>
        <taxon>Heterolobosea</taxon>
        <taxon>Tetramitia</taxon>
        <taxon>Eutetramitia</taxon>
        <taxon>Acrasidae</taxon>
        <taxon>Acrasis</taxon>
    </lineage>
</organism>
<gene>
    <name evidence="1" type="ORF">AKO1_015134</name>
</gene>
<dbReference type="AlphaFoldDB" id="A0AAW2Z307"/>
<dbReference type="EMBL" id="JAOPGA020000941">
    <property type="protein sequence ID" value="KAL0483156.1"/>
    <property type="molecule type" value="Genomic_DNA"/>
</dbReference>
<reference evidence="1 2" key="1">
    <citation type="submission" date="2024-03" db="EMBL/GenBank/DDBJ databases">
        <title>The Acrasis kona genome and developmental transcriptomes reveal deep origins of eukaryotic multicellular pathways.</title>
        <authorList>
            <person name="Sheikh S."/>
            <person name="Fu C.-J."/>
            <person name="Brown M.W."/>
            <person name="Baldauf S.L."/>
        </authorList>
    </citation>
    <scope>NUCLEOTIDE SEQUENCE [LARGE SCALE GENOMIC DNA]</scope>
    <source>
        <strain evidence="1 2">ATCC MYA-3509</strain>
    </source>
</reference>
<comment type="caution">
    <text evidence="1">The sequence shown here is derived from an EMBL/GenBank/DDBJ whole genome shotgun (WGS) entry which is preliminary data.</text>
</comment>
<evidence type="ECO:0000313" key="1">
    <source>
        <dbReference type="EMBL" id="KAL0483156.1"/>
    </source>
</evidence>
<sequence>MQLLILTNRGTCKSFKSLNEEIKLSSRRLQTTTQKPNYKQVAAIEIRGKYVKSKNIIDDDVIACMKDQLSLRMQTIQKQPEYHTCLNIYAHDGTFGLIPTGFVPMEIKKAMIRAPQLVDILQDYLSIHTECAAIKLRVCFSGCTFEQVAYGELVKIGLQRLMFSSKMLQREIVVHASNGWSILAKRPDNVWVHRVLPATQDLFHIVLNTGGVDNELVFKHAMGSEEGKPKWIATKI</sequence>